<dbReference type="InterPro" id="IPR029045">
    <property type="entry name" value="ClpP/crotonase-like_dom_sf"/>
</dbReference>
<dbReference type="Pfam" id="PF01957">
    <property type="entry name" value="NfeD"/>
    <property type="match status" value="1"/>
</dbReference>
<evidence type="ECO:0000259" key="8">
    <source>
        <dbReference type="Pfam" id="PF01957"/>
    </source>
</evidence>
<organism evidence="11 12">
    <name type="scientific">Ruficoccus amylovorans</name>
    <dbReference type="NCBI Taxonomy" id="1804625"/>
    <lineage>
        <taxon>Bacteria</taxon>
        <taxon>Pseudomonadati</taxon>
        <taxon>Verrucomicrobiota</taxon>
        <taxon>Opitutia</taxon>
        <taxon>Puniceicoccales</taxon>
        <taxon>Cerasicoccaceae</taxon>
        <taxon>Ruficoccus</taxon>
    </lineage>
</organism>
<evidence type="ECO:0000256" key="2">
    <source>
        <dbReference type="ARBA" id="ARBA00022692"/>
    </source>
</evidence>
<dbReference type="InterPro" id="IPR002810">
    <property type="entry name" value="NfeD-like_C"/>
</dbReference>
<dbReference type="InterPro" id="IPR052165">
    <property type="entry name" value="Membrane_assoc_protease"/>
</dbReference>
<dbReference type="PANTHER" id="PTHR33507">
    <property type="entry name" value="INNER MEMBRANE PROTEIN YBBJ"/>
    <property type="match status" value="1"/>
</dbReference>
<evidence type="ECO:0000256" key="5">
    <source>
        <dbReference type="SAM" id="MobiDB-lite"/>
    </source>
</evidence>
<evidence type="ECO:0000256" key="1">
    <source>
        <dbReference type="ARBA" id="ARBA00004141"/>
    </source>
</evidence>
<dbReference type="Gene3D" id="2.40.50.140">
    <property type="entry name" value="Nucleic acid-binding proteins"/>
    <property type="match status" value="1"/>
</dbReference>
<feature type="region of interest" description="Disordered" evidence="5">
    <location>
        <begin position="28"/>
        <end position="71"/>
    </location>
</feature>
<dbReference type="InterPro" id="IPR012340">
    <property type="entry name" value="NA-bd_OB-fold"/>
</dbReference>
<feature type="transmembrane region" description="Helical" evidence="6">
    <location>
        <begin position="298"/>
        <end position="316"/>
    </location>
</feature>
<dbReference type="SUPFAM" id="SSF141322">
    <property type="entry name" value="NfeD domain-like"/>
    <property type="match status" value="1"/>
</dbReference>
<sequence length="527" mass="55795">MFKPASLLSALFILFGLCGFALAPADGGSENMASEADQTQTVPADSSPNTAPGETTPDAAADDDNSTAPGPVAPVIAIQPGVRSVYVVPIEGEIGGPQLYILRRALKDAIANGVDTVVLQMDTPGGRLDTTLEMMEALDNFEGETITYVDDDAISAGSYIAVATDSIYFAPKGKMGAAEAVTGQGGDIDESMQRKINSYLRAVVRVLSETHRYRADVQRAMMDPEFELEIDGHVIKPTGELLTITATEAARQYGDPPQPLLAAGIVESVDQLLSQRYGEGNYEIREFHLTWSEEFAKWFARIAPILVSVGILLIIVEVKTPHFGLIGGLGIALVVVAFLSNTFAGLAGNEPILLFFLGLLLIAVELLFFPGVLVMLILGLLSIVAAVLWSMADVWPTPEGGFTISTEAIETAVKNSLLALIVAGGGFVLLLKFLPNSPLFRRFISQGEVGGPSEINAGGGSTSAGQTGLPDLGARGTVVRDLHPLGMVEIDGQQFQARCSNGEIRRGQPVVVVQRGSFALVVEPCDP</sequence>
<feature type="chain" id="PRO_5033055267" description="NfeD-like C-terminal domain-containing protein" evidence="7">
    <location>
        <begin position="24"/>
        <end position="527"/>
    </location>
</feature>
<evidence type="ECO:0000313" key="11">
    <source>
        <dbReference type="EMBL" id="MBC2596338.1"/>
    </source>
</evidence>
<keyword evidence="7" id="KW-0732">Signal</keyword>
<evidence type="ECO:0000256" key="4">
    <source>
        <dbReference type="ARBA" id="ARBA00023136"/>
    </source>
</evidence>
<dbReference type="Pfam" id="PF25145">
    <property type="entry name" value="NfeD1b_N"/>
    <property type="match status" value="1"/>
</dbReference>
<evidence type="ECO:0008006" key="13">
    <source>
        <dbReference type="Google" id="ProtNLM"/>
    </source>
</evidence>
<dbReference type="Proteomes" id="UP000546464">
    <property type="component" value="Unassembled WGS sequence"/>
</dbReference>
<dbReference type="InterPro" id="IPR056739">
    <property type="entry name" value="NfeD_membrane"/>
</dbReference>
<dbReference type="SUPFAM" id="SSF52096">
    <property type="entry name" value="ClpP/crotonase"/>
    <property type="match status" value="1"/>
</dbReference>
<dbReference type="Pfam" id="PF24961">
    <property type="entry name" value="NfeD_membrane"/>
    <property type="match status" value="1"/>
</dbReference>
<gene>
    <name evidence="11" type="ORF">H5P28_18885</name>
</gene>
<dbReference type="InterPro" id="IPR056738">
    <property type="entry name" value="NfeD1b_N"/>
</dbReference>
<dbReference type="EMBL" id="JACHVB010000064">
    <property type="protein sequence ID" value="MBC2596338.1"/>
    <property type="molecule type" value="Genomic_DNA"/>
</dbReference>
<dbReference type="CDD" id="cd07021">
    <property type="entry name" value="Clp_protease_NfeD_like"/>
    <property type="match status" value="1"/>
</dbReference>
<name>A0A842HK62_9BACT</name>
<feature type="transmembrane region" description="Helical" evidence="6">
    <location>
        <begin position="323"/>
        <end position="346"/>
    </location>
</feature>
<keyword evidence="4 6" id="KW-0472">Membrane</keyword>
<feature type="compositionally biased region" description="Polar residues" evidence="5">
    <location>
        <begin position="36"/>
        <end position="53"/>
    </location>
</feature>
<proteinExistence type="predicted"/>
<feature type="transmembrane region" description="Helical" evidence="6">
    <location>
        <begin position="352"/>
        <end position="368"/>
    </location>
</feature>
<dbReference type="GO" id="GO:0005886">
    <property type="term" value="C:plasma membrane"/>
    <property type="evidence" value="ECO:0007669"/>
    <property type="project" value="TreeGrafter"/>
</dbReference>
<evidence type="ECO:0000256" key="7">
    <source>
        <dbReference type="SAM" id="SignalP"/>
    </source>
</evidence>
<evidence type="ECO:0000259" key="9">
    <source>
        <dbReference type="Pfam" id="PF24961"/>
    </source>
</evidence>
<feature type="domain" description="NfeD-like C-terminal" evidence="8">
    <location>
        <begin position="472"/>
        <end position="524"/>
    </location>
</feature>
<dbReference type="AlphaFoldDB" id="A0A842HK62"/>
<dbReference type="RefSeq" id="WP_185677251.1">
    <property type="nucleotide sequence ID" value="NZ_JACHVB010000064.1"/>
</dbReference>
<feature type="transmembrane region" description="Helical" evidence="6">
    <location>
        <begin position="373"/>
        <end position="392"/>
    </location>
</feature>
<evidence type="ECO:0000313" key="12">
    <source>
        <dbReference type="Proteomes" id="UP000546464"/>
    </source>
</evidence>
<keyword evidence="12" id="KW-1185">Reference proteome</keyword>
<reference evidence="11 12" key="1">
    <citation type="submission" date="2020-07" db="EMBL/GenBank/DDBJ databases">
        <authorList>
            <person name="Feng X."/>
        </authorList>
    </citation>
    <scope>NUCLEOTIDE SEQUENCE [LARGE SCALE GENOMIC DNA]</scope>
    <source>
        <strain evidence="11 12">JCM31066</strain>
    </source>
</reference>
<feature type="transmembrane region" description="Helical" evidence="6">
    <location>
        <begin position="412"/>
        <end position="434"/>
    </location>
</feature>
<protein>
    <recommendedName>
        <fullName evidence="13">NfeD-like C-terminal domain-containing protein</fullName>
    </recommendedName>
</protein>
<dbReference type="PANTHER" id="PTHR33507:SF3">
    <property type="entry name" value="INNER MEMBRANE PROTEIN YBBJ"/>
    <property type="match status" value="1"/>
</dbReference>
<evidence type="ECO:0000256" key="6">
    <source>
        <dbReference type="SAM" id="Phobius"/>
    </source>
</evidence>
<keyword evidence="2 6" id="KW-0812">Transmembrane</keyword>
<feature type="signal peptide" evidence="7">
    <location>
        <begin position="1"/>
        <end position="23"/>
    </location>
</feature>
<comment type="subcellular location">
    <subcellularLocation>
        <location evidence="1">Membrane</location>
        <topology evidence="1">Multi-pass membrane protein</topology>
    </subcellularLocation>
</comment>
<comment type="caution">
    <text evidence="11">The sequence shown here is derived from an EMBL/GenBank/DDBJ whole genome shotgun (WGS) entry which is preliminary data.</text>
</comment>
<accession>A0A842HK62</accession>
<keyword evidence="3 6" id="KW-1133">Transmembrane helix</keyword>
<dbReference type="Gene3D" id="3.90.226.10">
    <property type="entry name" value="2-enoyl-CoA Hydratase, Chain A, domain 1"/>
    <property type="match status" value="1"/>
</dbReference>
<evidence type="ECO:0000256" key="3">
    <source>
        <dbReference type="ARBA" id="ARBA00022989"/>
    </source>
</evidence>
<evidence type="ECO:0000259" key="10">
    <source>
        <dbReference type="Pfam" id="PF25145"/>
    </source>
</evidence>
<feature type="domain" description="NfeD integral membrane" evidence="9">
    <location>
        <begin position="302"/>
        <end position="430"/>
    </location>
</feature>
<feature type="domain" description="NfeD1b N-terminal" evidence="10">
    <location>
        <begin position="85"/>
        <end position="274"/>
    </location>
</feature>